<keyword evidence="3" id="KW-1185">Reference proteome</keyword>
<feature type="domain" description="Heterokaryon incompatibility" evidence="1">
    <location>
        <begin position="76"/>
        <end position="227"/>
    </location>
</feature>
<organism evidence="2 3">
    <name type="scientific">Alternaria arborescens</name>
    <dbReference type="NCBI Taxonomy" id="156630"/>
    <lineage>
        <taxon>Eukaryota</taxon>
        <taxon>Fungi</taxon>
        <taxon>Dikarya</taxon>
        <taxon>Ascomycota</taxon>
        <taxon>Pezizomycotina</taxon>
        <taxon>Dothideomycetes</taxon>
        <taxon>Pleosporomycetidae</taxon>
        <taxon>Pleosporales</taxon>
        <taxon>Pleosporineae</taxon>
        <taxon>Pleosporaceae</taxon>
        <taxon>Alternaria</taxon>
        <taxon>Alternaria sect. Alternaria</taxon>
    </lineage>
</organism>
<dbReference type="InterPro" id="IPR010730">
    <property type="entry name" value="HET"/>
</dbReference>
<sequence length="480" mass="55370">MQRDNHLQLGQIYGDKNTLLKNIDKIARLALVKATDDEPLQLRFLRPIQPNGQLKHDEYVDLELTSAKEHTQGLIYTTVSYCWNHTQIEREEMPVPEYRIWDASNPRQAPRQIRCPKLVLHRALRFVRGQGCQYLWIDQECIHQDDPADIERYLQTMHRIYRESRWTVVTLSCTITADESWTTLVLRPRTLIDPDSDTYGSAAKEFEHSLSHISTDRWFTRTWTLQEKQCASILKFFIPINKEVHELKDGQSLVVGNDLCIDAERLSWAARVGRTSNIKERLNLIDMPGFKGHGQPSGQEISSIALFVHAMNSCDNLVIADRISIFANACNFGYRLLSNPLDRSDISYVMCLIVLVLANLIGDIKEVKEKIATTWDEISSYNMLANPALILTILFEMMRLSHRKQSDTELWQFLRTELRSAENQKYSSGEIGSAYSDIVLGSHSLENDAQEWLPEEHLEEHFGLKAQQDGSRNLFEDHLK</sequence>
<evidence type="ECO:0000313" key="3">
    <source>
        <dbReference type="Proteomes" id="UP000293823"/>
    </source>
</evidence>
<reference evidence="3" key="1">
    <citation type="journal article" date="2019" name="bioRxiv">
        <title>Genomics, evolutionary history and diagnostics of the Alternaria alternata species group including apple and Asian pear pathotypes.</title>
        <authorList>
            <person name="Armitage A.D."/>
            <person name="Cockerton H.M."/>
            <person name="Sreenivasaprasad S."/>
            <person name="Woodhall J.W."/>
            <person name="Lane C.R."/>
            <person name="Harrison R.J."/>
            <person name="Clarkson J.P."/>
        </authorList>
    </citation>
    <scope>NUCLEOTIDE SEQUENCE [LARGE SCALE GENOMIC DNA]</scope>
    <source>
        <strain evidence="3">RGR 97.0016</strain>
    </source>
</reference>
<dbReference type="Proteomes" id="UP000293823">
    <property type="component" value="Unassembled WGS sequence"/>
</dbReference>
<name>A0A4Q4QYP9_9PLEO</name>
<evidence type="ECO:0000313" key="2">
    <source>
        <dbReference type="EMBL" id="RYO48937.1"/>
    </source>
</evidence>
<dbReference type="OrthoDB" id="3690947at2759"/>
<evidence type="ECO:0000259" key="1">
    <source>
        <dbReference type="Pfam" id="PF06985"/>
    </source>
</evidence>
<comment type="caution">
    <text evidence="2">The sequence shown here is derived from an EMBL/GenBank/DDBJ whole genome shotgun (WGS) entry which is preliminary data.</text>
</comment>
<dbReference type="PANTHER" id="PTHR33112">
    <property type="entry name" value="DOMAIN PROTEIN, PUTATIVE-RELATED"/>
    <property type="match status" value="1"/>
</dbReference>
<dbReference type="Pfam" id="PF06985">
    <property type="entry name" value="HET"/>
    <property type="match status" value="1"/>
</dbReference>
<accession>A0A4Q4QYP9</accession>
<gene>
    <name evidence="2" type="ORF">AA0113_g9735</name>
</gene>
<protein>
    <recommendedName>
        <fullName evidence="1">Heterokaryon incompatibility domain-containing protein</fullName>
    </recommendedName>
</protein>
<dbReference type="AlphaFoldDB" id="A0A4Q4QYP9"/>
<dbReference type="EMBL" id="PEJP01000046">
    <property type="protein sequence ID" value="RYO48937.1"/>
    <property type="molecule type" value="Genomic_DNA"/>
</dbReference>
<dbReference type="PANTHER" id="PTHR33112:SF16">
    <property type="entry name" value="HETEROKARYON INCOMPATIBILITY DOMAIN-CONTAINING PROTEIN"/>
    <property type="match status" value="1"/>
</dbReference>
<proteinExistence type="predicted"/>